<dbReference type="SUPFAM" id="SSF52833">
    <property type="entry name" value="Thioredoxin-like"/>
    <property type="match status" value="1"/>
</dbReference>
<protein>
    <submittedName>
        <fullName evidence="3">Thioredoxin family protein</fullName>
    </submittedName>
</protein>
<evidence type="ECO:0000313" key="4">
    <source>
        <dbReference type="Proteomes" id="UP000009168"/>
    </source>
</evidence>
<dbReference type="PROSITE" id="PS51352">
    <property type="entry name" value="THIOREDOXIN_2"/>
    <property type="match status" value="1"/>
</dbReference>
<accession>Q24DK2</accession>
<evidence type="ECO:0000256" key="1">
    <source>
        <dbReference type="SAM" id="Coils"/>
    </source>
</evidence>
<dbReference type="Pfam" id="PF13905">
    <property type="entry name" value="Thioredoxin_8"/>
    <property type="match status" value="1"/>
</dbReference>
<gene>
    <name evidence="3" type="ORF">TTHERM_00971710</name>
</gene>
<dbReference type="GeneID" id="7837199"/>
<dbReference type="SUPFAM" id="SSF57850">
    <property type="entry name" value="RING/U-box"/>
    <property type="match status" value="1"/>
</dbReference>
<dbReference type="InterPro" id="IPR013766">
    <property type="entry name" value="Thioredoxin_domain"/>
</dbReference>
<dbReference type="OrthoDB" id="312690at2759"/>
<dbReference type="eggNOG" id="ENOG502S19K">
    <property type="taxonomic scope" value="Eukaryota"/>
</dbReference>
<organism evidence="3 4">
    <name type="scientific">Tetrahymena thermophila (strain SB210)</name>
    <dbReference type="NCBI Taxonomy" id="312017"/>
    <lineage>
        <taxon>Eukaryota</taxon>
        <taxon>Sar</taxon>
        <taxon>Alveolata</taxon>
        <taxon>Ciliophora</taxon>
        <taxon>Intramacronucleata</taxon>
        <taxon>Oligohymenophorea</taxon>
        <taxon>Hymenostomatida</taxon>
        <taxon>Tetrahymenina</taxon>
        <taxon>Tetrahymenidae</taxon>
        <taxon>Tetrahymena</taxon>
    </lineage>
</organism>
<dbReference type="HOGENOM" id="CLU_391552_0_0_1"/>
<dbReference type="CDD" id="cd02966">
    <property type="entry name" value="TlpA_like_family"/>
    <property type="match status" value="1"/>
</dbReference>
<reference evidence="4" key="1">
    <citation type="journal article" date="2006" name="PLoS Biol.">
        <title>Macronuclear genome sequence of the ciliate Tetrahymena thermophila, a model eukaryote.</title>
        <authorList>
            <person name="Eisen J.A."/>
            <person name="Coyne R.S."/>
            <person name="Wu M."/>
            <person name="Wu D."/>
            <person name="Thiagarajan M."/>
            <person name="Wortman J.R."/>
            <person name="Badger J.H."/>
            <person name="Ren Q."/>
            <person name="Amedeo P."/>
            <person name="Jones K.M."/>
            <person name="Tallon L.J."/>
            <person name="Delcher A.L."/>
            <person name="Salzberg S.L."/>
            <person name="Silva J.C."/>
            <person name="Haas B.J."/>
            <person name="Majoros W.H."/>
            <person name="Farzad M."/>
            <person name="Carlton J.M."/>
            <person name="Smith R.K. Jr."/>
            <person name="Garg J."/>
            <person name="Pearlman R.E."/>
            <person name="Karrer K.M."/>
            <person name="Sun L."/>
            <person name="Manning G."/>
            <person name="Elde N.C."/>
            <person name="Turkewitz A.P."/>
            <person name="Asai D.J."/>
            <person name="Wilkes D.E."/>
            <person name="Wang Y."/>
            <person name="Cai H."/>
            <person name="Collins K."/>
            <person name="Stewart B.A."/>
            <person name="Lee S.R."/>
            <person name="Wilamowska K."/>
            <person name="Weinberg Z."/>
            <person name="Ruzzo W.L."/>
            <person name="Wloga D."/>
            <person name="Gaertig J."/>
            <person name="Frankel J."/>
            <person name="Tsao C.-C."/>
            <person name="Gorovsky M.A."/>
            <person name="Keeling P.J."/>
            <person name="Waller R.F."/>
            <person name="Patron N.J."/>
            <person name="Cherry J.M."/>
            <person name="Stover N.A."/>
            <person name="Krieger C.J."/>
            <person name="del Toro C."/>
            <person name="Ryder H.F."/>
            <person name="Williamson S.C."/>
            <person name="Barbeau R.A."/>
            <person name="Hamilton E.P."/>
            <person name="Orias E."/>
        </authorList>
    </citation>
    <scope>NUCLEOTIDE SEQUENCE [LARGE SCALE GENOMIC DNA]</scope>
    <source>
        <strain evidence="4">SB210</strain>
    </source>
</reference>
<dbReference type="InterPro" id="IPR012336">
    <property type="entry name" value="Thioredoxin-like_fold"/>
</dbReference>
<name>Q24DK2_TETTS</name>
<dbReference type="InterPro" id="IPR050553">
    <property type="entry name" value="Thioredoxin_ResA/DsbE_sf"/>
</dbReference>
<proteinExistence type="predicted"/>
<dbReference type="EMBL" id="GG662319">
    <property type="protein sequence ID" value="EAS05846.2"/>
    <property type="molecule type" value="Genomic_DNA"/>
</dbReference>
<dbReference type="PANTHER" id="PTHR42852">
    <property type="entry name" value="THIOL:DISULFIDE INTERCHANGE PROTEIN DSBE"/>
    <property type="match status" value="1"/>
</dbReference>
<dbReference type="KEGG" id="tet:TTHERM_00971710"/>
<dbReference type="Gene3D" id="3.40.30.10">
    <property type="entry name" value="Glutaredoxin"/>
    <property type="match status" value="1"/>
</dbReference>
<keyword evidence="4" id="KW-1185">Reference proteome</keyword>
<dbReference type="AlphaFoldDB" id="Q24DK2"/>
<dbReference type="InParanoid" id="Q24DK2"/>
<evidence type="ECO:0000313" key="3">
    <source>
        <dbReference type="EMBL" id="EAS05846.2"/>
    </source>
</evidence>
<dbReference type="InterPro" id="IPR036249">
    <property type="entry name" value="Thioredoxin-like_sf"/>
</dbReference>
<feature type="coiled-coil region" evidence="1">
    <location>
        <begin position="230"/>
        <end position="257"/>
    </location>
</feature>
<dbReference type="Proteomes" id="UP000009168">
    <property type="component" value="Unassembled WGS sequence"/>
</dbReference>
<feature type="domain" description="Thioredoxin" evidence="2">
    <location>
        <begin position="96"/>
        <end position="242"/>
    </location>
</feature>
<sequence>MENKEKSNQTKQIEFLQELFSKSSFSKTWQLEYSTQKLWSTSQKYIDRRTLKISVRPQNEEEVNELNEIEKKVYQQGSAQPDVYSDLQETEIDRGLAVGEKFPHYSKVLSVADESEGEIKHQEGEVILLDVWATWCGPCQRPMQHNQDMLTKNEEKWAGKVRIIAVSVDEDRKDVQDRINQRNWDKITHFKLNGWDASHPIIKDFSIQGIPFVALVDKQGIINYTGHPSGVNLEERINNLLEDKSESQAKNQQMNSEKYKLVKEFIKHKLGAYLDSQDKKEVDFTFQLSASKKTSMKDGQKVKTYSEPSITLVANKKQVQSWQKLKNHVTQSLKNITLKYDQESIRDIQVELKKDMEALSKIYEKFNIKSIENKHCVKLSLQLKNNRLQFSRADCFNQHKKLYLKNEDPEKVALSADEQQDFALNKYRSGQYADYLQKMFYKGIQTIETEFQKPQSHEDIYRKYKDLFNDKSIQELNFNFNPDYNCNLQLYVKRRRVFDYKGQMKYKYYSKPVCKYVVREKDVEKFQTEVLDKIFVKFDKNEIVFRPEILKAAQIEEGKNCKSCNLELTLPYYFNYFQKEHYCIACGDKRDPELKTLQQFAVPHNLVLLTTNEKTFLNDVDEYKLGKDVQPKPDQEIEFEFGYSCNGCSEGGKDARYICLNCRPGPYRDGGFTDFCQDCIKKQVFDKDEQFMKQIQKRDTQHNFNHIYLKVITPIGNYKDY</sequence>
<evidence type="ECO:0000259" key="2">
    <source>
        <dbReference type="PROSITE" id="PS51352"/>
    </source>
</evidence>
<dbReference type="PANTHER" id="PTHR42852:SF18">
    <property type="entry name" value="CHROMOSOME UNDETERMINED SCAFFOLD_47, WHOLE GENOME SHOTGUN SEQUENCE"/>
    <property type="match status" value="1"/>
</dbReference>
<dbReference type="RefSeq" id="XP_001026091.2">
    <property type="nucleotide sequence ID" value="XM_001026091.2"/>
</dbReference>
<keyword evidence="1" id="KW-0175">Coiled coil</keyword>